<keyword evidence="5" id="KW-1185">Reference proteome</keyword>
<dbReference type="Gene3D" id="1.10.238.10">
    <property type="entry name" value="EF-hand"/>
    <property type="match status" value="1"/>
</dbReference>
<dbReference type="Pfam" id="PF13405">
    <property type="entry name" value="EF-hand_6"/>
    <property type="match status" value="1"/>
</dbReference>
<dbReference type="InterPro" id="IPR002048">
    <property type="entry name" value="EF_hand_dom"/>
</dbReference>
<dbReference type="GO" id="GO:0005509">
    <property type="term" value="F:calcium ion binding"/>
    <property type="evidence" value="ECO:0007669"/>
    <property type="project" value="InterPro"/>
</dbReference>
<dbReference type="InParanoid" id="A0A1E7FZF7"/>
<feature type="domain" description="EF-hand" evidence="3">
    <location>
        <begin position="35"/>
        <end position="70"/>
    </location>
</feature>
<dbReference type="EMBL" id="KV784353">
    <property type="protein sequence ID" value="OEU23541.1"/>
    <property type="molecule type" value="Genomic_DNA"/>
</dbReference>
<keyword evidence="1" id="KW-0106">Calcium</keyword>
<organism evidence="4 5">
    <name type="scientific">Fragilariopsis cylindrus CCMP1102</name>
    <dbReference type="NCBI Taxonomy" id="635003"/>
    <lineage>
        <taxon>Eukaryota</taxon>
        <taxon>Sar</taxon>
        <taxon>Stramenopiles</taxon>
        <taxon>Ochrophyta</taxon>
        <taxon>Bacillariophyta</taxon>
        <taxon>Bacillariophyceae</taxon>
        <taxon>Bacillariophycidae</taxon>
        <taxon>Bacillariales</taxon>
        <taxon>Bacillariaceae</taxon>
        <taxon>Fragilariopsis</taxon>
    </lineage>
</organism>
<reference evidence="4 5" key="1">
    <citation type="submission" date="2016-09" db="EMBL/GenBank/DDBJ databases">
        <title>Extensive genetic diversity and differential bi-allelic expression allows diatom success in the polar Southern Ocean.</title>
        <authorList>
            <consortium name="DOE Joint Genome Institute"/>
            <person name="Mock T."/>
            <person name="Otillar R.P."/>
            <person name="Strauss J."/>
            <person name="Dupont C."/>
            <person name="Frickenhaus S."/>
            <person name="Maumus F."/>
            <person name="Mcmullan M."/>
            <person name="Sanges R."/>
            <person name="Schmutz J."/>
            <person name="Toseland A."/>
            <person name="Valas R."/>
            <person name="Veluchamy A."/>
            <person name="Ward B.J."/>
            <person name="Allen A."/>
            <person name="Barry K."/>
            <person name="Falciatore A."/>
            <person name="Ferrante M."/>
            <person name="Fortunato A.E."/>
            <person name="Gloeckner G."/>
            <person name="Gruber A."/>
            <person name="Hipkin R."/>
            <person name="Janech M."/>
            <person name="Kroth P."/>
            <person name="Leese F."/>
            <person name="Lindquist E."/>
            <person name="Lyon B.R."/>
            <person name="Martin J."/>
            <person name="Mayer C."/>
            <person name="Parker M."/>
            <person name="Quesneville H."/>
            <person name="Raymond J."/>
            <person name="Uhlig C."/>
            <person name="Valentin K.U."/>
            <person name="Worden A.Z."/>
            <person name="Armbrust E.V."/>
            <person name="Bowler C."/>
            <person name="Green B."/>
            <person name="Moulton V."/>
            <person name="Van Oosterhout C."/>
            <person name="Grigoriev I."/>
        </authorList>
    </citation>
    <scope>NUCLEOTIDE SEQUENCE [LARGE SCALE GENOMIC DNA]</scope>
    <source>
        <strain evidence="4 5">CCMP1102</strain>
    </source>
</reference>
<dbReference type="AlphaFoldDB" id="A0A1E7FZF7"/>
<proteinExistence type="predicted"/>
<evidence type="ECO:0000313" key="5">
    <source>
        <dbReference type="Proteomes" id="UP000095751"/>
    </source>
</evidence>
<dbReference type="SUPFAM" id="SSF47473">
    <property type="entry name" value="EF-hand"/>
    <property type="match status" value="1"/>
</dbReference>
<dbReference type="InterPro" id="IPR011992">
    <property type="entry name" value="EF-hand-dom_pair"/>
</dbReference>
<protein>
    <recommendedName>
        <fullName evidence="3">EF-hand domain-containing protein</fullName>
    </recommendedName>
</protein>
<dbReference type="InterPro" id="IPR018247">
    <property type="entry name" value="EF_Hand_1_Ca_BS"/>
</dbReference>
<dbReference type="PROSITE" id="PS50222">
    <property type="entry name" value="EF_HAND_2"/>
    <property type="match status" value="1"/>
</dbReference>
<sequence length="94" mass="10598">DKSGYIDENELYTGLLLIHLKLGMYAGPAACNKPISKQNCQQLFHTLDIDSNGRLDKQEFQNVLPLLMGNVISRILFQLLCTLAIVPFLAQFFL</sequence>
<dbReference type="KEGG" id="fcy:FRACYDRAFT_143514"/>
<dbReference type="OrthoDB" id="186625at2759"/>
<keyword evidence="2" id="KW-1133">Transmembrane helix</keyword>
<accession>A0A1E7FZF7</accession>
<keyword evidence="2" id="KW-0812">Transmembrane</keyword>
<dbReference type="Proteomes" id="UP000095751">
    <property type="component" value="Unassembled WGS sequence"/>
</dbReference>
<feature type="non-terminal residue" evidence="4">
    <location>
        <position position="1"/>
    </location>
</feature>
<evidence type="ECO:0000256" key="2">
    <source>
        <dbReference type="SAM" id="Phobius"/>
    </source>
</evidence>
<gene>
    <name evidence="4" type="ORF">FRACYDRAFT_143514</name>
</gene>
<evidence type="ECO:0000256" key="1">
    <source>
        <dbReference type="ARBA" id="ARBA00022837"/>
    </source>
</evidence>
<keyword evidence="2" id="KW-0472">Membrane</keyword>
<evidence type="ECO:0000313" key="4">
    <source>
        <dbReference type="EMBL" id="OEU23541.1"/>
    </source>
</evidence>
<feature type="non-terminal residue" evidence="4">
    <location>
        <position position="94"/>
    </location>
</feature>
<evidence type="ECO:0000259" key="3">
    <source>
        <dbReference type="PROSITE" id="PS50222"/>
    </source>
</evidence>
<feature type="transmembrane region" description="Helical" evidence="2">
    <location>
        <begin position="75"/>
        <end position="93"/>
    </location>
</feature>
<name>A0A1E7FZF7_9STRA</name>
<dbReference type="PROSITE" id="PS00018">
    <property type="entry name" value="EF_HAND_1"/>
    <property type="match status" value="1"/>
</dbReference>